<dbReference type="Proteomes" id="UP000563094">
    <property type="component" value="Unassembled WGS sequence"/>
</dbReference>
<evidence type="ECO:0000313" key="8">
    <source>
        <dbReference type="EMBL" id="MBA9078750.1"/>
    </source>
</evidence>
<dbReference type="Gene3D" id="3.30.70.330">
    <property type="match status" value="1"/>
</dbReference>
<keyword evidence="9" id="KW-1185">Reference proteome</keyword>
<evidence type="ECO:0000256" key="5">
    <source>
        <dbReference type="ARBA" id="ARBA00038437"/>
    </source>
</evidence>
<evidence type="ECO:0000256" key="4">
    <source>
        <dbReference type="ARBA" id="ARBA00022840"/>
    </source>
</evidence>
<dbReference type="SMART" id="SM00490">
    <property type="entry name" value="HELICc"/>
    <property type="match status" value="1"/>
</dbReference>
<dbReference type="PANTHER" id="PTHR47959:SF1">
    <property type="entry name" value="ATP-DEPENDENT RNA HELICASE DBPA"/>
    <property type="match status" value="1"/>
</dbReference>
<dbReference type="Gene3D" id="3.40.50.300">
    <property type="entry name" value="P-loop containing nucleotide triphosphate hydrolases"/>
    <property type="match status" value="2"/>
</dbReference>
<dbReference type="EMBL" id="JACJIQ010000015">
    <property type="protein sequence ID" value="MBA9078750.1"/>
    <property type="molecule type" value="Genomic_DNA"/>
</dbReference>
<dbReference type="InterPro" id="IPR050079">
    <property type="entry name" value="DEAD_box_RNA_helicase"/>
</dbReference>
<dbReference type="AlphaFoldDB" id="A0A839GJE2"/>
<name>A0A839GJE2_9BACT</name>
<gene>
    <name evidence="8" type="ORF">FHS90_003480</name>
</gene>
<feature type="domain" description="Helicase C-terminal" evidence="7">
    <location>
        <begin position="214"/>
        <end position="360"/>
    </location>
</feature>
<feature type="domain" description="Helicase ATP-binding" evidence="6">
    <location>
        <begin position="21"/>
        <end position="189"/>
    </location>
</feature>
<dbReference type="GO" id="GO:0005829">
    <property type="term" value="C:cytosol"/>
    <property type="evidence" value="ECO:0007669"/>
    <property type="project" value="TreeGrafter"/>
</dbReference>
<dbReference type="CDD" id="cd18787">
    <property type="entry name" value="SF2_C_DEAD"/>
    <property type="match status" value="1"/>
</dbReference>
<keyword evidence="4" id="KW-0067">ATP-binding</keyword>
<dbReference type="InterPro" id="IPR044742">
    <property type="entry name" value="DEAD/DEAH_RhlB"/>
</dbReference>
<reference evidence="8 9" key="1">
    <citation type="submission" date="2020-08" db="EMBL/GenBank/DDBJ databases">
        <title>Genomic Encyclopedia of Type Strains, Phase IV (KMG-IV): sequencing the most valuable type-strain genomes for metagenomic binning, comparative biology and taxonomic classification.</title>
        <authorList>
            <person name="Goeker M."/>
        </authorList>
    </citation>
    <scope>NUCLEOTIDE SEQUENCE [LARGE SCALE GENOMIC DNA]</scope>
    <source>
        <strain evidence="8 9">DSM 29854</strain>
    </source>
</reference>
<dbReference type="GO" id="GO:0005524">
    <property type="term" value="F:ATP binding"/>
    <property type="evidence" value="ECO:0007669"/>
    <property type="project" value="UniProtKB-KW"/>
</dbReference>
<dbReference type="SMART" id="SM00487">
    <property type="entry name" value="DEXDc"/>
    <property type="match status" value="1"/>
</dbReference>
<sequence length="432" mass="47912">MQQRILDRLKIAQLTPMQEATVQAATQHDVVVLSPTGSGKTLAFLLPLALRLQENQKRVQALVLAPTRELAQQIEQVLKQMSLGYKVDCFYGGHGIYEEKKSLASPPAVVIGTPGRIAAHLREGYLKADTLHTLVLDEFDKALEMGFQEDMAYIIGQLPKVSRRLLTSATAMPQVPAFTGLRDAVTLNFLQDTSSTPDLLLKYVPVEGQDKLSPLYRLLCLLGTQPTLVFCNQREAVEQVSTFLQKKKLAHGIFHGGLEQPDRERTLLKFRNGTQHLLVSTDLAARGLDIPEVAFVIHFQLPDASTFLHRNGRTARMNAKGTVYLLLHSGEKPAYLPHLPAQEKLPATATPPPPSFWDTLYLSAGKKDKVNKVDVVGWMLQKGGLEKADLGKIEVQDNATFVAVNRKKLEKAVQLLRPEKLKGKKVKVERAS</sequence>
<dbReference type="InterPro" id="IPR014001">
    <property type="entry name" value="Helicase_ATP-bd"/>
</dbReference>
<dbReference type="PROSITE" id="PS51194">
    <property type="entry name" value="HELICASE_CTER"/>
    <property type="match status" value="1"/>
</dbReference>
<dbReference type="SUPFAM" id="SSF52540">
    <property type="entry name" value="P-loop containing nucleoside triphosphate hydrolases"/>
    <property type="match status" value="1"/>
</dbReference>
<comment type="similarity">
    <text evidence="5">Belongs to the DEAD box helicase family.</text>
</comment>
<evidence type="ECO:0000259" key="6">
    <source>
        <dbReference type="PROSITE" id="PS51192"/>
    </source>
</evidence>
<comment type="caution">
    <text evidence="8">The sequence shown here is derived from an EMBL/GenBank/DDBJ whole genome shotgun (WGS) entry which is preliminary data.</text>
</comment>
<evidence type="ECO:0000256" key="3">
    <source>
        <dbReference type="ARBA" id="ARBA00022806"/>
    </source>
</evidence>
<evidence type="ECO:0000259" key="7">
    <source>
        <dbReference type="PROSITE" id="PS51194"/>
    </source>
</evidence>
<dbReference type="GO" id="GO:0016787">
    <property type="term" value="F:hydrolase activity"/>
    <property type="evidence" value="ECO:0007669"/>
    <property type="project" value="UniProtKB-KW"/>
</dbReference>
<dbReference type="RefSeq" id="WP_182513871.1">
    <property type="nucleotide sequence ID" value="NZ_JACJIQ010000015.1"/>
</dbReference>
<dbReference type="GO" id="GO:0003676">
    <property type="term" value="F:nucleic acid binding"/>
    <property type="evidence" value="ECO:0007669"/>
    <property type="project" value="InterPro"/>
</dbReference>
<dbReference type="InterPro" id="IPR005580">
    <property type="entry name" value="DbpA/CsdA_RNA-bd_dom"/>
</dbReference>
<proteinExistence type="inferred from homology"/>
<dbReference type="GO" id="GO:0003724">
    <property type="term" value="F:RNA helicase activity"/>
    <property type="evidence" value="ECO:0007669"/>
    <property type="project" value="UniProtKB-EC"/>
</dbReference>
<dbReference type="PANTHER" id="PTHR47959">
    <property type="entry name" value="ATP-DEPENDENT RNA HELICASE RHLE-RELATED"/>
    <property type="match status" value="1"/>
</dbReference>
<evidence type="ECO:0000313" key="9">
    <source>
        <dbReference type="Proteomes" id="UP000563094"/>
    </source>
</evidence>
<dbReference type="InterPro" id="IPR011545">
    <property type="entry name" value="DEAD/DEAH_box_helicase_dom"/>
</dbReference>
<organism evidence="8 9">
    <name type="scientific">Rufibacter quisquiliarum</name>
    <dbReference type="NCBI Taxonomy" id="1549639"/>
    <lineage>
        <taxon>Bacteria</taxon>
        <taxon>Pseudomonadati</taxon>
        <taxon>Bacteroidota</taxon>
        <taxon>Cytophagia</taxon>
        <taxon>Cytophagales</taxon>
        <taxon>Hymenobacteraceae</taxon>
        <taxon>Rufibacter</taxon>
    </lineage>
</organism>
<dbReference type="Pfam" id="PF00271">
    <property type="entry name" value="Helicase_C"/>
    <property type="match status" value="1"/>
</dbReference>
<dbReference type="InterPro" id="IPR012677">
    <property type="entry name" value="Nucleotide-bd_a/b_plait_sf"/>
</dbReference>
<dbReference type="PROSITE" id="PS51192">
    <property type="entry name" value="HELICASE_ATP_BIND_1"/>
    <property type="match status" value="1"/>
</dbReference>
<evidence type="ECO:0000256" key="1">
    <source>
        <dbReference type="ARBA" id="ARBA00022741"/>
    </source>
</evidence>
<keyword evidence="2 8" id="KW-0378">Hydrolase</keyword>
<keyword evidence="1" id="KW-0547">Nucleotide-binding</keyword>
<keyword evidence="3 8" id="KW-0347">Helicase</keyword>
<dbReference type="Pfam" id="PF00270">
    <property type="entry name" value="DEAD"/>
    <property type="match status" value="1"/>
</dbReference>
<dbReference type="InterPro" id="IPR001650">
    <property type="entry name" value="Helicase_C-like"/>
</dbReference>
<dbReference type="EC" id="3.6.4.13" evidence="8"/>
<accession>A0A839GJE2</accession>
<dbReference type="Pfam" id="PF03880">
    <property type="entry name" value="DbpA"/>
    <property type="match status" value="1"/>
</dbReference>
<protein>
    <submittedName>
        <fullName evidence="8">ATP-independent RNA helicase DbpA</fullName>
        <ecNumber evidence="8">3.6.4.13</ecNumber>
    </submittedName>
</protein>
<dbReference type="InterPro" id="IPR027417">
    <property type="entry name" value="P-loop_NTPase"/>
</dbReference>
<evidence type="ECO:0000256" key="2">
    <source>
        <dbReference type="ARBA" id="ARBA00022801"/>
    </source>
</evidence>
<dbReference type="CDD" id="cd00268">
    <property type="entry name" value="DEADc"/>
    <property type="match status" value="1"/>
</dbReference>